<feature type="signal peptide" evidence="1">
    <location>
        <begin position="1"/>
        <end position="33"/>
    </location>
</feature>
<organism evidence="2 3">
    <name type="scientific">Thalictrum thalictroides</name>
    <name type="common">Rue-anemone</name>
    <name type="synonym">Anemone thalictroides</name>
    <dbReference type="NCBI Taxonomy" id="46969"/>
    <lineage>
        <taxon>Eukaryota</taxon>
        <taxon>Viridiplantae</taxon>
        <taxon>Streptophyta</taxon>
        <taxon>Embryophyta</taxon>
        <taxon>Tracheophyta</taxon>
        <taxon>Spermatophyta</taxon>
        <taxon>Magnoliopsida</taxon>
        <taxon>Ranunculales</taxon>
        <taxon>Ranunculaceae</taxon>
        <taxon>Thalictroideae</taxon>
        <taxon>Thalictrum</taxon>
    </lineage>
</organism>
<proteinExistence type="predicted"/>
<dbReference type="Proteomes" id="UP000554482">
    <property type="component" value="Unassembled WGS sequence"/>
</dbReference>
<evidence type="ECO:0008006" key="4">
    <source>
        <dbReference type="Google" id="ProtNLM"/>
    </source>
</evidence>
<evidence type="ECO:0000313" key="3">
    <source>
        <dbReference type="Proteomes" id="UP000554482"/>
    </source>
</evidence>
<gene>
    <name evidence="2" type="ORF">FRX31_008850</name>
</gene>
<accession>A0A7J6WYA5</accession>
<evidence type="ECO:0000256" key="1">
    <source>
        <dbReference type="SAM" id="SignalP"/>
    </source>
</evidence>
<dbReference type="OrthoDB" id="1937538at2759"/>
<name>A0A7J6WYA5_THATH</name>
<protein>
    <recommendedName>
        <fullName evidence="4">Transmembrane protein</fullName>
    </recommendedName>
</protein>
<keyword evidence="1" id="KW-0732">Signal</keyword>
<dbReference type="AlphaFoldDB" id="A0A7J6WYA5"/>
<sequence length="123" mass="13371">MAGLKRFHFGVTMSMIIVFIVLVLASTSISAAARPLHHSHNFMASDHPALNIVLLPQENNQLMNSVHVDHPCHEELSVTIRDVEQQQPDEKISGKYGSIVLNLLPKGTVPPSGPSKGSNSIND</sequence>
<comment type="caution">
    <text evidence="2">The sequence shown here is derived from an EMBL/GenBank/DDBJ whole genome shotgun (WGS) entry which is preliminary data.</text>
</comment>
<feature type="chain" id="PRO_5029624816" description="Transmembrane protein" evidence="1">
    <location>
        <begin position="34"/>
        <end position="123"/>
    </location>
</feature>
<dbReference type="EMBL" id="JABWDY010009249">
    <property type="protein sequence ID" value="KAF5201568.1"/>
    <property type="molecule type" value="Genomic_DNA"/>
</dbReference>
<evidence type="ECO:0000313" key="2">
    <source>
        <dbReference type="EMBL" id="KAF5201568.1"/>
    </source>
</evidence>
<keyword evidence="3" id="KW-1185">Reference proteome</keyword>
<reference evidence="2 3" key="1">
    <citation type="submission" date="2020-06" db="EMBL/GenBank/DDBJ databases">
        <title>Transcriptomic and genomic resources for Thalictrum thalictroides and T. hernandezii: Facilitating candidate gene discovery in an emerging model plant lineage.</title>
        <authorList>
            <person name="Arias T."/>
            <person name="Riano-Pachon D.M."/>
            <person name="Di Stilio V.S."/>
        </authorList>
    </citation>
    <scope>NUCLEOTIDE SEQUENCE [LARGE SCALE GENOMIC DNA]</scope>
    <source>
        <strain evidence="3">cv. WT478/WT964</strain>
        <tissue evidence="2">Leaves</tissue>
    </source>
</reference>